<keyword evidence="4" id="KW-0808">Transferase</keyword>
<dbReference type="FunFam" id="3.30.40.10:FF:000416">
    <property type="entry name" value="RBR-type E3 ubiquitin transferase"/>
    <property type="match status" value="1"/>
</dbReference>
<feature type="compositionally biased region" description="Low complexity" evidence="12">
    <location>
        <begin position="548"/>
        <end position="562"/>
    </location>
</feature>
<dbReference type="Proteomes" id="UP000326757">
    <property type="component" value="Unassembled WGS sequence"/>
</dbReference>
<dbReference type="PROSITE" id="PS50908">
    <property type="entry name" value="RWD"/>
    <property type="match status" value="1"/>
</dbReference>
<dbReference type="GO" id="GO:0016567">
    <property type="term" value="P:protein ubiquitination"/>
    <property type="evidence" value="ECO:0007669"/>
    <property type="project" value="InterPro"/>
</dbReference>
<evidence type="ECO:0000256" key="3">
    <source>
        <dbReference type="ARBA" id="ARBA00012251"/>
    </source>
</evidence>
<evidence type="ECO:0000259" key="15">
    <source>
        <dbReference type="PROSITE" id="PS51873"/>
    </source>
</evidence>
<dbReference type="InterPro" id="IPR031127">
    <property type="entry name" value="E3_UB_ligase_RBR"/>
</dbReference>
<dbReference type="Gene3D" id="3.30.40.10">
    <property type="entry name" value="Zinc/RING finger domain, C3HC4 (zinc finger)"/>
    <property type="match status" value="1"/>
</dbReference>
<comment type="caution">
    <text evidence="16">The sequence shown here is derived from an EMBL/GenBank/DDBJ whole genome shotgun (WGS) entry which is preliminary data.</text>
</comment>
<reference evidence="16 17" key="1">
    <citation type="submission" date="2019-06" db="EMBL/GenBank/DDBJ databases">
        <title>Genome Sequence of the Brown Rot Fungal Pathogen Monilinia laxa.</title>
        <authorList>
            <person name="De Miccolis Angelini R.M."/>
            <person name="Landi L."/>
            <person name="Abate D."/>
            <person name="Pollastro S."/>
            <person name="Romanazzi G."/>
            <person name="Faretra F."/>
        </authorList>
    </citation>
    <scope>NUCLEOTIDE SEQUENCE [LARGE SCALE GENOMIC DNA]</scope>
    <source>
        <strain evidence="16 17">Mlax316</strain>
    </source>
</reference>
<keyword evidence="8" id="KW-0833">Ubl conjugation pathway</keyword>
<comment type="catalytic activity">
    <reaction evidence="1">
        <text>[E2 ubiquitin-conjugating enzyme]-S-ubiquitinyl-L-cysteine + [acceptor protein]-L-lysine = [E2 ubiquitin-conjugating enzyme]-L-cysteine + [acceptor protein]-N(6)-ubiquitinyl-L-lysine.</text>
        <dbReference type="EC" id="2.3.2.31"/>
    </reaction>
</comment>
<evidence type="ECO:0000259" key="14">
    <source>
        <dbReference type="PROSITE" id="PS50908"/>
    </source>
</evidence>
<accession>A0A5N6JSC0</accession>
<dbReference type="InterPro" id="IPR002867">
    <property type="entry name" value="IBR_dom"/>
</dbReference>
<feature type="domain" description="RING-type" evidence="13">
    <location>
        <begin position="171"/>
        <end position="225"/>
    </location>
</feature>
<dbReference type="Gene3D" id="1.20.120.1750">
    <property type="match status" value="1"/>
</dbReference>
<feature type="compositionally biased region" description="Low complexity" evidence="12">
    <location>
        <begin position="502"/>
        <end position="514"/>
    </location>
</feature>
<evidence type="ECO:0000256" key="4">
    <source>
        <dbReference type="ARBA" id="ARBA00022679"/>
    </source>
</evidence>
<evidence type="ECO:0000313" key="17">
    <source>
        <dbReference type="Proteomes" id="UP000326757"/>
    </source>
</evidence>
<dbReference type="CDD" id="cd23820">
    <property type="entry name" value="RWD_RNF14"/>
    <property type="match status" value="1"/>
</dbReference>
<evidence type="ECO:0000313" key="16">
    <source>
        <dbReference type="EMBL" id="KAB8291782.1"/>
    </source>
</evidence>
<keyword evidence="5" id="KW-0479">Metal-binding</keyword>
<keyword evidence="6" id="KW-0677">Repeat</keyword>
<organism evidence="16 17">
    <name type="scientific">Monilinia laxa</name>
    <name type="common">Brown rot fungus</name>
    <name type="synonym">Sclerotinia laxa</name>
    <dbReference type="NCBI Taxonomy" id="61186"/>
    <lineage>
        <taxon>Eukaryota</taxon>
        <taxon>Fungi</taxon>
        <taxon>Dikarya</taxon>
        <taxon>Ascomycota</taxon>
        <taxon>Pezizomycotina</taxon>
        <taxon>Leotiomycetes</taxon>
        <taxon>Helotiales</taxon>
        <taxon>Sclerotiniaceae</taxon>
        <taxon>Monilinia</taxon>
    </lineage>
</organism>
<dbReference type="Gene3D" id="3.10.110.10">
    <property type="entry name" value="Ubiquitin Conjugating Enzyme"/>
    <property type="match status" value="1"/>
</dbReference>
<feature type="region of interest" description="Disordered" evidence="12">
    <location>
        <begin position="292"/>
        <end position="314"/>
    </location>
</feature>
<feature type="domain" description="RING-type" evidence="15">
    <location>
        <begin position="167"/>
        <end position="428"/>
    </location>
</feature>
<dbReference type="AlphaFoldDB" id="A0A5N6JSC0"/>
<dbReference type="InterPro" id="IPR006575">
    <property type="entry name" value="RWD_dom"/>
</dbReference>
<dbReference type="OrthoDB" id="1431934at2759"/>
<feature type="domain" description="RWD" evidence="14">
    <location>
        <begin position="7"/>
        <end position="132"/>
    </location>
</feature>
<gene>
    <name evidence="16" type="ORF">EYC80_006577</name>
</gene>
<evidence type="ECO:0000256" key="5">
    <source>
        <dbReference type="ARBA" id="ARBA00022723"/>
    </source>
</evidence>
<evidence type="ECO:0000256" key="11">
    <source>
        <dbReference type="PROSITE-ProRule" id="PRU00175"/>
    </source>
</evidence>
<feature type="region of interest" description="Disordered" evidence="12">
    <location>
        <begin position="502"/>
        <end position="563"/>
    </location>
</feature>
<dbReference type="PANTHER" id="PTHR11685">
    <property type="entry name" value="RBR FAMILY RING FINGER AND IBR DOMAIN-CONTAINING"/>
    <property type="match status" value="1"/>
</dbReference>
<dbReference type="Pfam" id="PF22191">
    <property type="entry name" value="IBR_1"/>
    <property type="match status" value="1"/>
</dbReference>
<dbReference type="SMART" id="SM00591">
    <property type="entry name" value="RWD"/>
    <property type="match status" value="1"/>
</dbReference>
<evidence type="ECO:0000256" key="12">
    <source>
        <dbReference type="SAM" id="MobiDB-lite"/>
    </source>
</evidence>
<protein>
    <recommendedName>
        <fullName evidence="3">RBR-type E3 ubiquitin transferase</fullName>
        <ecNumber evidence="3">2.3.2.31</ecNumber>
    </recommendedName>
</protein>
<dbReference type="EMBL" id="VIGI01000014">
    <property type="protein sequence ID" value="KAB8291782.1"/>
    <property type="molecule type" value="Genomic_DNA"/>
</dbReference>
<name>A0A5N6JSC0_MONLA</name>
<evidence type="ECO:0000256" key="7">
    <source>
        <dbReference type="ARBA" id="ARBA00022771"/>
    </source>
</evidence>
<dbReference type="InterPro" id="IPR017907">
    <property type="entry name" value="Znf_RING_CS"/>
</dbReference>
<dbReference type="FunFam" id="3.10.110.10:FF:000112">
    <property type="entry name" value="RBR-type E3 ubiquitin transferase"/>
    <property type="match status" value="1"/>
</dbReference>
<comment type="pathway">
    <text evidence="2">Protein modification; protein ubiquitination.</text>
</comment>
<dbReference type="InterPro" id="IPR013083">
    <property type="entry name" value="Znf_RING/FYVE/PHD"/>
</dbReference>
<dbReference type="SMART" id="SM00647">
    <property type="entry name" value="IBR"/>
    <property type="match status" value="2"/>
</dbReference>
<dbReference type="SUPFAM" id="SSF54495">
    <property type="entry name" value="UBC-like"/>
    <property type="match status" value="1"/>
</dbReference>
<dbReference type="PROSITE" id="PS00518">
    <property type="entry name" value="ZF_RING_1"/>
    <property type="match status" value="1"/>
</dbReference>
<evidence type="ECO:0000256" key="1">
    <source>
        <dbReference type="ARBA" id="ARBA00001798"/>
    </source>
</evidence>
<dbReference type="CDD" id="cd20354">
    <property type="entry name" value="Rcat_RBR_RNF14"/>
    <property type="match status" value="1"/>
</dbReference>
<evidence type="ECO:0000256" key="8">
    <source>
        <dbReference type="ARBA" id="ARBA00022786"/>
    </source>
</evidence>
<sequence length="867" mass="97493">MEDRRVEELECIAAIFPEIVFDNANKFHASIELSVNPRNPVTVAFPAVSDGNNNTESHELTYLPSLQLNITLPEGYPETEPPKFELSTTPAWLPRARLDDLECEGVRLWKEMGHDLVVFAYLDFLQQGTENAFGYGEKGKMLEIPQEDKISLLDFDINAIQLAFNKGTYDCGVCLDPKKGSACHKMIDCGHVFCIECLQDFYNTAIKEGDLILVRCLAPNCAKERSERSTKKTRKSKTQLSPSELLQIPLEHDIVTRFVKLKHKAQLESDKNTVYCPRSWCNGAAKSKKYRKPEGLEDDNSGDESDTETKEKDKEFIAGGDRLAVCEDCEYAFCSRCLQGWHGEFKVCAPKREKEELSQEEKASLEYMQLHTSSCPTCGVPVQKAHGCNHMICFRCHHHFCYLCSAWLEPANPYKHFNEETTGCFQRLWELEAGDGDDVGRGYDGGVQPVPAAEIFEEEEILIPEVEELEPEIPELEGELEQGEPQEVERQAPLVLRLNQPRPAAPAVPDAPQAPRGPANRHHRPNQGRGNGAHRGRIGGLNRQEIPRQAAGRGRGQGNINIDNDEQHAANQAWVQRFVQMALNDEEDQLEWDDDEENHAAWEIPVRLSFLTLGYSAGIVKPMEIQKGALERSQYIFRFYSLNIINHRLDSPKCANMHIISKMFTGPSTSTPAIYHEPHPDPIALTSSSPNANTNNTKEINYTPNPALSISLSPSRQKIVDSITSLYSGSCTEGGSGEDDMHVYAKEAIYDDPWSYCDSRFKIAGQWYGIPMIMGSSKTLATEVVKSTDDEIVFKLQQEYRPKLLPKGKAVDSLVSLKLIKEGQDEKVIYHKDMWNEKDYSHEGLGKVFKTLNGDNLTGITRPPKSL</sequence>
<proteinExistence type="inferred from homology"/>
<dbReference type="Pfam" id="PF01485">
    <property type="entry name" value="IBR"/>
    <property type="match status" value="1"/>
</dbReference>
<dbReference type="SUPFAM" id="SSF57850">
    <property type="entry name" value="RING/U-box"/>
    <property type="match status" value="2"/>
</dbReference>
<dbReference type="GO" id="GO:0008270">
    <property type="term" value="F:zinc ion binding"/>
    <property type="evidence" value="ECO:0007669"/>
    <property type="project" value="UniProtKB-KW"/>
</dbReference>
<dbReference type="InterPro" id="IPR044066">
    <property type="entry name" value="TRIAD_supradom"/>
</dbReference>
<keyword evidence="9" id="KW-0862">Zinc</keyword>
<evidence type="ECO:0000256" key="10">
    <source>
        <dbReference type="ARBA" id="ARBA00044508"/>
    </source>
</evidence>
<dbReference type="InterPro" id="IPR047548">
    <property type="entry name" value="Rcat_RBR_RNF14"/>
</dbReference>
<dbReference type="InterPro" id="IPR016135">
    <property type="entry name" value="UBQ-conjugating_enzyme/RWD"/>
</dbReference>
<evidence type="ECO:0000256" key="2">
    <source>
        <dbReference type="ARBA" id="ARBA00004906"/>
    </source>
</evidence>
<evidence type="ECO:0000256" key="9">
    <source>
        <dbReference type="ARBA" id="ARBA00022833"/>
    </source>
</evidence>
<dbReference type="PROSITE" id="PS51873">
    <property type="entry name" value="TRIAD"/>
    <property type="match status" value="1"/>
</dbReference>
<keyword evidence="7 11" id="KW-0863">Zinc-finger</keyword>
<dbReference type="InterPro" id="IPR001841">
    <property type="entry name" value="Znf_RING"/>
</dbReference>
<dbReference type="EC" id="2.3.2.31" evidence="3"/>
<dbReference type="Pfam" id="PF05773">
    <property type="entry name" value="RWD"/>
    <property type="match status" value="1"/>
</dbReference>
<keyword evidence="17" id="KW-1185">Reference proteome</keyword>
<feature type="compositionally biased region" description="Basic residues" evidence="12">
    <location>
        <begin position="519"/>
        <end position="537"/>
    </location>
</feature>
<evidence type="ECO:0000259" key="13">
    <source>
        <dbReference type="PROSITE" id="PS50089"/>
    </source>
</evidence>
<comment type="similarity">
    <text evidence="10">Belongs to the RBR family. RNF14 subfamily.</text>
</comment>
<dbReference type="PROSITE" id="PS50089">
    <property type="entry name" value="ZF_RING_2"/>
    <property type="match status" value="1"/>
</dbReference>
<feature type="compositionally biased region" description="Acidic residues" evidence="12">
    <location>
        <begin position="296"/>
        <end position="306"/>
    </location>
</feature>
<dbReference type="CDD" id="cd23134">
    <property type="entry name" value="RING-HC_ITT1-like"/>
    <property type="match status" value="1"/>
</dbReference>
<evidence type="ECO:0000256" key="6">
    <source>
        <dbReference type="ARBA" id="ARBA00022737"/>
    </source>
</evidence>
<dbReference type="GO" id="GO:0061630">
    <property type="term" value="F:ubiquitin protein ligase activity"/>
    <property type="evidence" value="ECO:0007669"/>
    <property type="project" value="UniProtKB-EC"/>
</dbReference>
<dbReference type="FunFam" id="1.20.120.1750:FF:000061">
    <property type="entry name" value="RBR-type E3 ubiquitin transferase"/>
    <property type="match status" value="1"/>
</dbReference>